<accession>F8FLQ2</accession>
<dbReference type="AlphaFoldDB" id="F8FLQ2"/>
<dbReference type="KEGG" id="pms:KNP414_05655"/>
<dbReference type="HOGENOM" id="CLU_009665_19_5_9"/>
<dbReference type="PRINTS" id="PR00420">
    <property type="entry name" value="RNGMNOXGNASE"/>
</dbReference>
<evidence type="ECO:0000313" key="7">
    <source>
        <dbReference type="EMBL" id="AEI44179.1"/>
    </source>
</evidence>
<dbReference type="Pfam" id="PF01494">
    <property type="entry name" value="FAD_binding_3"/>
    <property type="match status" value="2"/>
</dbReference>
<feature type="transmembrane region" description="Helical" evidence="5">
    <location>
        <begin position="21"/>
        <end position="41"/>
    </location>
</feature>
<sequence length="408" mass="43855">MVFMKPEGTSAGARIREAGGRALIIGGGIGGLSAAIALQAAGWDAAVYERGPSLAGAGAGIVLAANAMKLLDRFGAGAEVRARGAAVRQAEIRSWQGRLITRLPVREQALRYGTEAWLIHRAALQEALHRCLQPGTVRFGRRLERWEQDAEGVRAYFEGEETAEGRVLIGADGIRSQVASQLPGGLPLLRYGGFTALRGIARYEHPQYTRELGGGFEAWGPGLRFGFSQIGEGQVFWFAALNAPPGTVPAQGNRKQAARSRLAGWYEPVRGVVEATGEEAILAHDLFDRAPLRSWSDGRVTLLGDAAHPMLPNLGQGGAQAMEDAAVLAGVLDPDDIPASLRRYERLRIPRTSRVVRGSRRMARLMQLQHPLAAASRNALLGLLPSAVQLRQLDWLLGHEVPSGDEAL</sequence>
<evidence type="ECO:0000256" key="4">
    <source>
        <dbReference type="ARBA" id="ARBA00023002"/>
    </source>
</evidence>
<dbReference type="RefSeq" id="WP_013919332.1">
    <property type="nucleotide sequence ID" value="NC_015690.1"/>
</dbReference>
<keyword evidence="2" id="KW-0285">Flavoprotein</keyword>
<dbReference type="PANTHER" id="PTHR46496">
    <property type="match status" value="1"/>
</dbReference>
<keyword evidence="5" id="KW-0472">Membrane</keyword>
<dbReference type="InterPro" id="IPR036188">
    <property type="entry name" value="FAD/NAD-bd_sf"/>
</dbReference>
<protein>
    <recommendedName>
        <fullName evidence="6">FAD-binding domain-containing protein</fullName>
    </recommendedName>
</protein>
<dbReference type="GO" id="GO:0071949">
    <property type="term" value="F:FAD binding"/>
    <property type="evidence" value="ECO:0007669"/>
    <property type="project" value="InterPro"/>
</dbReference>
<dbReference type="PANTHER" id="PTHR46496:SF1">
    <property type="entry name" value="ZEAXANTHIN EPOXIDASE, CHLOROPLASTIC"/>
    <property type="match status" value="1"/>
</dbReference>
<organism evidence="7 8">
    <name type="scientific">Paenibacillus mucilaginosus (strain KNP414)</name>
    <dbReference type="NCBI Taxonomy" id="1036673"/>
    <lineage>
        <taxon>Bacteria</taxon>
        <taxon>Bacillati</taxon>
        <taxon>Bacillota</taxon>
        <taxon>Bacilli</taxon>
        <taxon>Bacillales</taxon>
        <taxon>Paenibacillaceae</taxon>
        <taxon>Paenibacillus</taxon>
    </lineage>
</organism>
<gene>
    <name evidence="7" type="ordered locus">KNP414_05655</name>
</gene>
<dbReference type="Gene3D" id="3.50.50.60">
    <property type="entry name" value="FAD/NAD(P)-binding domain"/>
    <property type="match status" value="1"/>
</dbReference>
<name>F8FLQ2_PAEMK</name>
<evidence type="ECO:0000256" key="5">
    <source>
        <dbReference type="SAM" id="Phobius"/>
    </source>
</evidence>
<dbReference type="PATRIC" id="fig|1036673.3.peg.5248"/>
<evidence type="ECO:0000313" key="8">
    <source>
        <dbReference type="Proteomes" id="UP000006620"/>
    </source>
</evidence>
<evidence type="ECO:0000259" key="6">
    <source>
        <dbReference type="Pfam" id="PF01494"/>
    </source>
</evidence>
<dbReference type="EMBL" id="CP002869">
    <property type="protein sequence ID" value="AEI44179.1"/>
    <property type="molecule type" value="Genomic_DNA"/>
</dbReference>
<evidence type="ECO:0000256" key="2">
    <source>
        <dbReference type="ARBA" id="ARBA00022630"/>
    </source>
</evidence>
<evidence type="ECO:0000256" key="1">
    <source>
        <dbReference type="ARBA" id="ARBA00001974"/>
    </source>
</evidence>
<dbReference type="Proteomes" id="UP000006620">
    <property type="component" value="Chromosome"/>
</dbReference>
<dbReference type="InterPro" id="IPR002938">
    <property type="entry name" value="FAD-bd"/>
</dbReference>
<keyword evidence="5" id="KW-0812">Transmembrane</keyword>
<keyword evidence="3" id="KW-0274">FAD</keyword>
<reference evidence="7 8" key="2">
    <citation type="journal article" date="2013" name="Genome Announc.">
        <title>Genome Sequence of Growth-Improving Paenibacillus mucilaginosus Strain KNP414.</title>
        <authorList>
            <person name="Lu J.J."/>
            <person name="Wang J.F."/>
            <person name="Hu X.F."/>
        </authorList>
    </citation>
    <scope>NUCLEOTIDE SEQUENCE [LARGE SCALE GENOMIC DNA]</scope>
    <source>
        <strain evidence="7 8">KNP414</strain>
    </source>
</reference>
<dbReference type="GO" id="GO:0016491">
    <property type="term" value="F:oxidoreductase activity"/>
    <property type="evidence" value="ECO:0007669"/>
    <property type="project" value="UniProtKB-KW"/>
</dbReference>
<evidence type="ECO:0000256" key="3">
    <source>
        <dbReference type="ARBA" id="ARBA00022827"/>
    </source>
</evidence>
<reference evidence="8" key="1">
    <citation type="submission" date="2011-06" db="EMBL/GenBank/DDBJ databases">
        <title>Complete genome sequence of Paenibacillus mucilaginosus KNP414.</title>
        <authorList>
            <person name="Wang J."/>
            <person name="Hu S."/>
            <person name="Hu X."/>
            <person name="Zhang B."/>
            <person name="Dong D."/>
            <person name="Zhang S."/>
            <person name="Zhao K."/>
            <person name="Wu D."/>
        </authorList>
    </citation>
    <scope>NUCLEOTIDE SEQUENCE [LARGE SCALE GENOMIC DNA]</scope>
    <source>
        <strain evidence="8">KNP414</strain>
    </source>
</reference>
<proteinExistence type="predicted"/>
<comment type="cofactor">
    <cofactor evidence="1">
        <name>FAD</name>
        <dbReference type="ChEBI" id="CHEBI:57692"/>
    </cofactor>
</comment>
<dbReference type="SUPFAM" id="SSF51905">
    <property type="entry name" value="FAD/NAD(P)-binding domain"/>
    <property type="match status" value="1"/>
</dbReference>
<keyword evidence="4" id="KW-0560">Oxidoreductase</keyword>
<keyword evidence="5" id="KW-1133">Transmembrane helix</keyword>
<feature type="domain" description="FAD-binding" evidence="6">
    <location>
        <begin position="22"/>
        <end position="183"/>
    </location>
</feature>
<feature type="domain" description="FAD-binding" evidence="6">
    <location>
        <begin position="292"/>
        <end position="357"/>
    </location>
</feature>